<organism evidence="4 5">
    <name type="scientific">Chthonomonas calidirosea (strain DSM 23976 / ICMP 18418 / T49)</name>
    <dbReference type="NCBI Taxonomy" id="1303518"/>
    <lineage>
        <taxon>Bacteria</taxon>
        <taxon>Bacillati</taxon>
        <taxon>Armatimonadota</taxon>
        <taxon>Chthonomonadia</taxon>
        <taxon>Chthonomonadales</taxon>
        <taxon>Chthonomonadaceae</taxon>
        <taxon>Chthonomonas</taxon>
    </lineage>
</organism>
<sequence length="286" mass="32751">MRAFRYAVLWASICCLFVGLWLEVGAVRGELHHGVHRRELVQKKTPLLSEGMLPKPVPGAAKQFAAVLVWHDIVPKTKQVWFDTTLSTFRRQLELIHRGGFHVITLRQLYDHLTKGTPLPPKPIALTFDDNNQGIYYYAFPLLRRYGYPATLFVHTGYVGVTTDKRHNTWDMLRTMVQSGLIDVQSLTQSHPENILLLSDKQIVKELVNSRRSIELHLGIPVYAFVYPCDKHDLRVAEDVYRTGYEIAFTEDRGNACASPNLYLVHRYAAILCFDQALSDVAHAWH</sequence>
<dbReference type="InParanoid" id="S0EUW9"/>
<comment type="subcellular location">
    <subcellularLocation>
        <location evidence="1">Secreted</location>
    </subcellularLocation>
</comment>
<dbReference type="CDD" id="cd10918">
    <property type="entry name" value="CE4_NodB_like_5s_6s"/>
    <property type="match status" value="1"/>
</dbReference>
<dbReference type="InterPro" id="IPR011330">
    <property type="entry name" value="Glyco_hydro/deAcase_b/a-brl"/>
</dbReference>
<evidence type="ECO:0000256" key="1">
    <source>
        <dbReference type="ARBA" id="ARBA00004613"/>
    </source>
</evidence>
<dbReference type="InterPro" id="IPR051398">
    <property type="entry name" value="Polysacch_Deacetylase"/>
</dbReference>
<dbReference type="InterPro" id="IPR002509">
    <property type="entry name" value="NODB_dom"/>
</dbReference>
<dbReference type="GO" id="GO:0016810">
    <property type="term" value="F:hydrolase activity, acting on carbon-nitrogen (but not peptide) bonds"/>
    <property type="evidence" value="ECO:0007669"/>
    <property type="project" value="InterPro"/>
</dbReference>
<evidence type="ECO:0000313" key="4">
    <source>
        <dbReference type="EMBL" id="CCW34147.1"/>
    </source>
</evidence>
<dbReference type="GO" id="GO:0016798">
    <property type="term" value="F:hydrolase activity, acting on glycosyl bonds"/>
    <property type="evidence" value="ECO:0007669"/>
    <property type="project" value="UniProtKB-KW"/>
</dbReference>
<dbReference type="STRING" id="454171.CP488_00847"/>
<accession>S0EUW9</accession>
<evidence type="ECO:0000259" key="3">
    <source>
        <dbReference type="PROSITE" id="PS51677"/>
    </source>
</evidence>
<dbReference type="AlphaFoldDB" id="S0EUW9"/>
<keyword evidence="4" id="KW-0624">Polysaccharide degradation</keyword>
<keyword evidence="4" id="KW-0378">Hydrolase</keyword>
<keyword evidence="4" id="KW-0858">Xylan degradation</keyword>
<dbReference type="GO" id="GO:0005576">
    <property type="term" value="C:extracellular region"/>
    <property type="evidence" value="ECO:0007669"/>
    <property type="project" value="UniProtKB-SubCell"/>
</dbReference>
<dbReference type="EMBL" id="HF951689">
    <property type="protein sequence ID" value="CCW34147.1"/>
    <property type="molecule type" value="Genomic_DNA"/>
</dbReference>
<dbReference type="FunCoup" id="S0EUW9">
    <property type="interactions" value="46"/>
</dbReference>
<dbReference type="OrthoDB" id="9778320at2"/>
<dbReference type="SUPFAM" id="SSF88713">
    <property type="entry name" value="Glycoside hydrolase/deacetylase"/>
    <property type="match status" value="1"/>
</dbReference>
<evidence type="ECO:0000313" key="5">
    <source>
        <dbReference type="Proteomes" id="UP000014227"/>
    </source>
</evidence>
<dbReference type="Proteomes" id="UP000014227">
    <property type="component" value="Chromosome I"/>
</dbReference>
<dbReference type="HOGENOM" id="CLU_030024_2_0_0"/>
<dbReference type="PATRIC" id="fig|1303518.3.peg.316"/>
<dbReference type="PANTHER" id="PTHR34216">
    <property type="match status" value="1"/>
</dbReference>
<dbReference type="Gene3D" id="3.20.20.370">
    <property type="entry name" value="Glycoside hydrolase/deacetylase"/>
    <property type="match status" value="1"/>
</dbReference>
<dbReference type="RefSeq" id="WP_016481710.1">
    <property type="nucleotide sequence ID" value="NC_021487.1"/>
</dbReference>
<keyword evidence="4" id="KW-0119">Carbohydrate metabolism</keyword>
<dbReference type="GO" id="GO:0045493">
    <property type="term" value="P:xylan catabolic process"/>
    <property type="evidence" value="ECO:0007669"/>
    <property type="project" value="UniProtKB-KW"/>
</dbReference>
<gene>
    <name evidence="4" type="ORF">CCALI_00310</name>
</gene>
<evidence type="ECO:0000256" key="2">
    <source>
        <dbReference type="ARBA" id="ARBA00022729"/>
    </source>
</evidence>
<feature type="domain" description="NodB homology" evidence="3">
    <location>
        <begin position="122"/>
        <end position="286"/>
    </location>
</feature>
<name>S0EUW9_CHTCT</name>
<dbReference type="eggNOG" id="COG0726">
    <property type="taxonomic scope" value="Bacteria"/>
</dbReference>
<dbReference type="PROSITE" id="PS51677">
    <property type="entry name" value="NODB"/>
    <property type="match status" value="1"/>
</dbReference>
<proteinExistence type="predicted"/>
<keyword evidence="5" id="KW-1185">Reference proteome</keyword>
<keyword evidence="4" id="KW-0326">Glycosidase</keyword>
<dbReference type="PANTHER" id="PTHR34216:SF3">
    <property type="entry name" value="POLY-BETA-1,6-N-ACETYL-D-GLUCOSAMINE N-DEACETYLASE"/>
    <property type="match status" value="1"/>
</dbReference>
<protein>
    <submittedName>
        <fullName evidence="4">Predicted xylanase/chitin deacetylase</fullName>
    </submittedName>
</protein>
<keyword evidence="2" id="KW-0732">Signal</keyword>
<dbReference type="KEGG" id="ccz:CCALI_00310"/>
<reference evidence="5" key="1">
    <citation type="submission" date="2013-03" db="EMBL/GenBank/DDBJ databases">
        <title>Genome sequence of Chthonomonas calidirosea, the first sequenced genome from the Armatimonadetes phylum (formally candidate division OP10).</title>
        <authorList>
            <person name="Lee K.C.Y."/>
            <person name="Morgan X.C."/>
            <person name="Dunfield P.F."/>
            <person name="Tamas I."/>
            <person name="Houghton K.M."/>
            <person name="Vyssotski M."/>
            <person name="Ryan J.L.J."/>
            <person name="Lagutin K."/>
            <person name="McDonald I.R."/>
            <person name="Stott M.B."/>
        </authorList>
    </citation>
    <scope>NUCLEOTIDE SEQUENCE [LARGE SCALE GENOMIC DNA]</scope>
    <source>
        <strain evidence="5">DSM 23976 / ICMP 18418 / T49</strain>
    </source>
</reference>
<dbReference type="Pfam" id="PF01522">
    <property type="entry name" value="Polysacc_deac_1"/>
    <property type="match status" value="1"/>
</dbReference>